<dbReference type="GeneID" id="37016694"/>
<dbReference type="EMBL" id="KZ819327">
    <property type="protein sequence ID" value="PWN20772.1"/>
    <property type="molecule type" value="Genomic_DNA"/>
</dbReference>
<dbReference type="RefSeq" id="XP_025347932.1">
    <property type="nucleotide sequence ID" value="XM_025494960.1"/>
</dbReference>
<evidence type="ECO:0000256" key="1">
    <source>
        <dbReference type="SAM" id="MobiDB-lite"/>
    </source>
</evidence>
<gene>
    <name evidence="2" type="ORF">BCV69DRAFT_312716</name>
</gene>
<organism evidence="2 3">
    <name type="scientific">Pseudomicrostroma glucosiphilum</name>
    <dbReference type="NCBI Taxonomy" id="1684307"/>
    <lineage>
        <taxon>Eukaryota</taxon>
        <taxon>Fungi</taxon>
        <taxon>Dikarya</taxon>
        <taxon>Basidiomycota</taxon>
        <taxon>Ustilaginomycotina</taxon>
        <taxon>Exobasidiomycetes</taxon>
        <taxon>Microstromatales</taxon>
        <taxon>Microstromatales incertae sedis</taxon>
        <taxon>Pseudomicrostroma</taxon>
    </lineage>
</organism>
<keyword evidence="3" id="KW-1185">Reference proteome</keyword>
<sequence>MPPKVKSEPTSPSKVRFDTSPGNANGWLPATEWGAQETQRCITLLASLALDNRSYFYTDEALKPWNYNGASPINKKLQQILAKICKDHDVTMPIPSTAVRSPKKRSTTSADDDEDTKPNASPKKPRKQVTTSPEKAAKGLIANEAGPSMSPEGEEHAASSSRCSTHEPSFAHDTPKTQHKPVTPTKKPTCRDSAKAIVPTSADSSEEDDDEDERPFSDRGRKEEVDA</sequence>
<name>A0A316U6C7_9BASI</name>
<dbReference type="Proteomes" id="UP000245942">
    <property type="component" value="Unassembled WGS sequence"/>
</dbReference>
<reference evidence="2 3" key="1">
    <citation type="journal article" date="2018" name="Mol. Biol. Evol.">
        <title>Broad Genomic Sampling Reveals a Smut Pathogenic Ancestry of the Fungal Clade Ustilaginomycotina.</title>
        <authorList>
            <person name="Kijpornyongpan T."/>
            <person name="Mondo S.J."/>
            <person name="Barry K."/>
            <person name="Sandor L."/>
            <person name="Lee J."/>
            <person name="Lipzen A."/>
            <person name="Pangilinan J."/>
            <person name="LaButti K."/>
            <person name="Hainaut M."/>
            <person name="Henrissat B."/>
            <person name="Grigoriev I.V."/>
            <person name="Spatafora J.W."/>
            <person name="Aime M.C."/>
        </authorList>
    </citation>
    <scope>NUCLEOTIDE SEQUENCE [LARGE SCALE GENOMIC DNA]</scope>
    <source>
        <strain evidence="2 3">MCA 4718</strain>
    </source>
</reference>
<evidence type="ECO:0000313" key="3">
    <source>
        <dbReference type="Proteomes" id="UP000245942"/>
    </source>
</evidence>
<dbReference type="AlphaFoldDB" id="A0A316U6C7"/>
<proteinExistence type="predicted"/>
<feature type="compositionally biased region" description="Polar residues" evidence="1">
    <location>
        <begin position="158"/>
        <end position="167"/>
    </location>
</feature>
<accession>A0A316U6C7</accession>
<feature type="region of interest" description="Disordered" evidence="1">
    <location>
        <begin position="1"/>
        <end position="29"/>
    </location>
</feature>
<protein>
    <submittedName>
        <fullName evidence="2">Uncharacterized protein</fullName>
    </submittedName>
</protein>
<feature type="region of interest" description="Disordered" evidence="1">
    <location>
        <begin position="92"/>
        <end position="227"/>
    </location>
</feature>
<feature type="compositionally biased region" description="Basic and acidic residues" evidence="1">
    <location>
        <begin position="214"/>
        <end position="227"/>
    </location>
</feature>
<feature type="compositionally biased region" description="Acidic residues" evidence="1">
    <location>
        <begin position="204"/>
        <end position="213"/>
    </location>
</feature>
<evidence type="ECO:0000313" key="2">
    <source>
        <dbReference type="EMBL" id="PWN20772.1"/>
    </source>
</evidence>